<sequence length="62" mass="6865">MSYFARGDEEEDVGLVDDAEGIDELEDVDMSDARTPLDKTIDRIGMGSYQWTLLSLCGFGES</sequence>
<proteinExistence type="predicted"/>
<name>A0A4S4KL67_9APHY</name>
<gene>
    <name evidence="1" type="ORF">EW026_g3425</name>
</gene>
<evidence type="ECO:0000313" key="2">
    <source>
        <dbReference type="Proteomes" id="UP000309038"/>
    </source>
</evidence>
<organism evidence="1 2">
    <name type="scientific">Hermanssonia centrifuga</name>
    <dbReference type="NCBI Taxonomy" id="98765"/>
    <lineage>
        <taxon>Eukaryota</taxon>
        <taxon>Fungi</taxon>
        <taxon>Dikarya</taxon>
        <taxon>Basidiomycota</taxon>
        <taxon>Agaricomycotina</taxon>
        <taxon>Agaricomycetes</taxon>
        <taxon>Polyporales</taxon>
        <taxon>Meruliaceae</taxon>
        <taxon>Hermanssonia</taxon>
    </lineage>
</organism>
<protein>
    <submittedName>
        <fullName evidence="1">Uncharacterized protein</fullName>
    </submittedName>
</protein>
<accession>A0A4S4KL67</accession>
<keyword evidence="2" id="KW-1185">Reference proteome</keyword>
<comment type="caution">
    <text evidence="1">The sequence shown here is derived from an EMBL/GenBank/DDBJ whole genome shotgun (WGS) entry which is preliminary data.</text>
</comment>
<dbReference type="AlphaFoldDB" id="A0A4S4KL67"/>
<reference evidence="1 2" key="1">
    <citation type="submission" date="2019-02" db="EMBL/GenBank/DDBJ databases">
        <title>Genome sequencing of the rare red list fungi Phlebia centrifuga.</title>
        <authorList>
            <person name="Buettner E."/>
            <person name="Kellner H."/>
        </authorList>
    </citation>
    <scope>NUCLEOTIDE SEQUENCE [LARGE SCALE GENOMIC DNA]</scope>
    <source>
        <strain evidence="1 2">DSM 108282</strain>
    </source>
</reference>
<evidence type="ECO:0000313" key="1">
    <source>
        <dbReference type="EMBL" id="THG98816.1"/>
    </source>
</evidence>
<dbReference type="EMBL" id="SGPJ01000103">
    <property type="protein sequence ID" value="THG98816.1"/>
    <property type="molecule type" value="Genomic_DNA"/>
</dbReference>
<dbReference type="Proteomes" id="UP000309038">
    <property type="component" value="Unassembled WGS sequence"/>
</dbReference>